<dbReference type="Pfam" id="PF12170">
    <property type="entry name" value="DNA_pol3_tau_5"/>
    <property type="match status" value="1"/>
</dbReference>
<comment type="function">
    <text evidence="11">DNA polymerase III is a complex, multichain enzyme responsible for most of the replicative synthesis in bacteria. This DNA polymerase also exhibits 3' to 5' exonuclease activity.</text>
</comment>
<evidence type="ECO:0000313" key="15">
    <source>
        <dbReference type="Proteomes" id="UP000537130"/>
    </source>
</evidence>
<dbReference type="InterPro" id="IPR045085">
    <property type="entry name" value="HLD_clamp_pol_III_gamma_tau"/>
</dbReference>
<dbReference type="Pfam" id="PF22608">
    <property type="entry name" value="DNAX_ATPase_lid"/>
    <property type="match status" value="1"/>
</dbReference>
<dbReference type="EC" id="2.7.7.7" evidence="11"/>
<dbReference type="InterPro" id="IPR001270">
    <property type="entry name" value="ClpA/B"/>
</dbReference>
<dbReference type="Proteomes" id="UP000537130">
    <property type="component" value="Unassembled WGS sequence"/>
</dbReference>
<dbReference type="InterPro" id="IPR050238">
    <property type="entry name" value="DNA_Rep/Repair_Clamp_Loader"/>
</dbReference>
<dbReference type="SUPFAM" id="SSF48019">
    <property type="entry name" value="post-AAA+ oligomerization domain-like"/>
    <property type="match status" value="1"/>
</dbReference>
<dbReference type="FunFam" id="3.40.50.300:FF:000014">
    <property type="entry name" value="DNA polymerase III subunit gamma/tau"/>
    <property type="match status" value="1"/>
</dbReference>
<evidence type="ECO:0000256" key="9">
    <source>
        <dbReference type="ARBA" id="ARBA00022932"/>
    </source>
</evidence>
<keyword evidence="15" id="KW-1185">Reference proteome</keyword>
<dbReference type="Gene3D" id="3.40.50.300">
    <property type="entry name" value="P-loop containing nucleotide triphosphate hydrolases"/>
    <property type="match status" value="1"/>
</dbReference>
<evidence type="ECO:0000256" key="11">
    <source>
        <dbReference type="RuleBase" id="RU364063"/>
    </source>
</evidence>
<evidence type="ECO:0000256" key="5">
    <source>
        <dbReference type="ARBA" id="ARBA00022723"/>
    </source>
</evidence>
<keyword evidence="4 11" id="KW-0235">DNA replication</keyword>
<dbReference type="GO" id="GO:0005524">
    <property type="term" value="F:ATP binding"/>
    <property type="evidence" value="ECO:0007669"/>
    <property type="project" value="UniProtKB-KW"/>
</dbReference>
<dbReference type="GO" id="GO:0006261">
    <property type="term" value="P:DNA-templated DNA replication"/>
    <property type="evidence" value="ECO:0007669"/>
    <property type="project" value="TreeGrafter"/>
</dbReference>
<accession>A0A7W4Z632</accession>
<dbReference type="InterPro" id="IPR008921">
    <property type="entry name" value="DNA_pol3_clamp-load_cplx_C"/>
</dbReference>
<dbReference type="InterPro" id="IPR003593">
    <property type="entry name" value="AAA+_ATPase"/>
</dbReference>
<evidence type="ECO:0000256" key="10">
    <source>
        <dbReference type="ARBA" id="ARBA00049244"/>
    </source>
</evidence>
<keyword evidence="3 11" id="KW-0548">Nucleotidyltransferase</keyword>
<dbReference type="GO" id="GO:0009360">
    <property type="term" value="C:DNA polymerase III complex"/>
    <property type="evidence" value="ECO:0007669"/>
    <property type="project" value="InterPro"/>
</dbReference>
<dbReference type="GO" id="GO:0003677">
    <property type="term" value="F:DNA binding"/>
    <property type="evidence" value="ECO:0007669"/>
    <property type="project" value="InterPro"/>
</dbReference>
<organism evidence="14 15">
    <name type="scientific">Litorivivens lipolytica</name>
    <dbReference type="NCBI Taxonomy" id="1524264"/>
    <lineage>
        <taxon>Bacteria</taxon>
        <taxon>Pseudomonadati</taxon>
        <taxon>Pseudomonadota</taxon>
        <taxon>Gammaproteobacteria</taxon>
        <taxon>Litorivivens</taxon>
    </lineage>
</organism>
<dbReference type="EMBL" id="JACHWY010000001">
    <property type="protein sequence ID" value="MBB3046516.1"/>
    <property type="molecule type" value="Genomic_DNA"/>
</dbReference>
<name>A0A7W4Z632_9GAMM</name>
<dbReference type="SUPFAM" id="SSF52540">
    <property type="entry name" value="P-loop containing nucleoside triphosphate hydrolases"/>
    <property type="match status" value="1"/>
</dbReference>
<dbReference type="GO" id="GO:0046872">
    <property type="term" value="F:metal ion binding"/>
    <property type="evidence" value="ECO:0007669"/>
    <property type="project" value="UniProtKB-KW"/>
</dbReference>
<dbReference type="PRINTS" id="PR00300">
    <property type="entry name" value="CLPPROTEASEA"/>
</dbReference>
<dbReference type="Gene3D" id="1.10.8.60">
    <property type="match status" value="1"/>
</dbReference>
<dbReference type="InterPro" id="IPR038249">
    <property type="entry name" value="PolIII_tau_V_sf"/>
</dbReference>
<dbReference type="NCBIfam" id="NF005942">
    <property type="entry name" value="PRK07994.1"/>
    <property type="match status" value="1"/>
</dbReference>
<evidence type="ECO:0000256" key="8">
    <source>
        <dbReference type="ARBA" id="ARBA00022840"/>
    </source>
</evidence>
<keyword evidence="5" id="KW-0479">Metal-binding</keyword>
<keyword evidence="7" id="KW-0862">Zinc</keyword>
<dbReference type="InterPro" id="IPR012763">
    <property type="entry name" value="DNA_pol_III_sug/sutau_N"/>
</dbReference>
<evidence type="ECO:0000313" key="14">
    <source>
        <dbReference type="EMBL" id="MBB3046516.1"/>
    </source>
</evidence>
<feature type="region of interest" description="Disordered" evidence="12">
    <location>
        <begin position="368"/>
        <end position="433"/>
    </location>
</feature>
<keyword evidence="8 11" id="KW-0067">ATP-binding</keyword>
<dbReference type="NCBIfam" id="NF004046">
    <property type="entry name" value="PRK05563.1"/>
    <property type="match status" value="1"/>
</dbReference>
<evidence type="ECO:0000256" key="4">
    <source>
        <dbReference type="ARBA" id="ARBA00022705"/>
    </source>
</evidence>
<evidence type="ECO:0000256" key="12">
    <source>
        <dbReference type="SAM" id="MobiDB-lite"/>
    </source>
</evidence>
<feature type="domain" description="AAA+ ATPase" evidence="13">
    <location>
        <begin position="37"/>
        <end position="177"/>
    </location>
</feature>
<keyword evidence="6 11" id="KW-0547">Nucleotide-binding</keyword>
<dbReference type="CDD" id="cd18137">
    <property type="entry name" value="HLD_clamp_pol_III_gamma_tau"/>
    <property type="match status" value="1"/>
</dbReference>
<dbReference type="Gene3D" id="3.30.300.150">
    <property type="entry name" value="DNA polymerase III, tau subunit, domain V"/>
    <property type="match status" value="1"/>
</dbReference>
<proteinExistence type="inferred from homology"/>
<sequence>MSYQVLARKWRPKSFRELAGQAHVLKALVNALDHDRLHHAYLFTGTRGVGKTTIARILAKCLNCETGVSSEPCGTCDACVSIGEGRFVDLIEVDAASKTKVDDTRELLENVQYTPTRGRYKVYLIDEVHMLSTHSFNALLKTLEEPPPHVKFLLATTDPQKIPATILSRCLQFSLKNMTPEKIVEHLTHILGQEMIGFDEAALWQLARSAQGSMRDALSLTDQAIAFGGGKLNAADVESMLGTIDHTAVADLARCLAEGNAPELLDVIARQSEQGVDFAAVLGELLSLLHRIAIAQAVPDAVDKTLPDSATVIEMAGAIAPEDVQFFYQVGLSGRRDLPLAPDARSGLEMILLRMLAFKPAGVHQLPAAAPGGAGTPAKKPSATQAEAAQAAPVSQQQNKPQPQSVASQPQAAPPEPEQVSEPSGVSPGSEQSVIKPAGVAHSAVVGLSDLTPLLWRERFDDFGLAGLLRSICSHCVLDSVQGSKLMFSIAQSNAHLLNDTHIERFEKALQAYFEHDLSLTVNQVEEVEQETPAEYQLRREQENLDQLKMLIREDPHVLRLMQEFQATVDENSIRPASDK</sequence>
<keyword evidence="9 11" id="KW-0239">DNA-directed DNA polymerase</keyword>
<reference evidence="14 15" key="1">
    <citation type="submission" date="2020-08" db="EMBL/GenBank/DDBJ databases">
        <title>Genomic Encyclopedia of Type Strains, Phase III (KMG-III): the genomes of soil and plant-associated and newly described type strains.</title>
        <authorList>
            <person name="Whitman W."/>
        </authorList>
    </citation>
    <scope>NUCLEOTIDE SEQUENCE [LARGE SCALE GENOMIC DNA]</scope>
    <source>
        <strain evidence="14 15">CECT 8654</strain>
    </source>
</reference>
<dbReference type="InterPro" id="IPR022754">
    <property type="entry name" value="DNA_pol_III_gamma-3"/>
</dbReference>
<keyword evidence="2 11" id="KW-0808">Transferase</keyword>
<comment type="caution">
    <text evidence="14">The sequence shown here is derived from an EMBL/GenBank/DDBJ whole genome shotgun (WGS) entry which is preliminary data.</text>
</comment>
<gene>
    <name evidence="11" type="primary">dnaX</name>
    <name evidence="14" type="ORF">FHR99_000752</name>
</gene>
<dbReference type="Pfam" id="PF13177">
    <property type="entry name" value="DNA_pol3_delta2"/>
    <property type="match status" value="1"/>
</dbReference>
<dbReference type="FunFam" id="1.10.8.60:FF:000013">
    <property type="entry name" value="DNA polymerase III subunit gamma/tau"/>
    <property type="match status" value="1"/>
</dbReference>
<dbReference type="AlphaFoldDB" id="A0A7W4Z632"/>
<evidence type="ECO:0000256" key="6">
    <source>
        <dbReference type="ARBA" id="ARBA00022741"/>
    </source>
</evidence>
<protein>
    <recommendedName>
        <fullName evidence="11">DNA polymerase III subunit gamma/tau</fullName>
        <ecNumber evidence="11">2.7.7.7</ecNumber>
    </recommendedName>
</protein>
<dbReference type="CDD" id="cd00009">
    <property type="entry name" value="AAA"/>
    <property type="match status" value="1"/>
</dbReference>
<dbReference type="SMART" id="SM00382">
    <property type="entry name" value="AAA"/>
    <property type="match status" value="1"/>
</dbReference>
<dbReference type="PANTHER" id="PTHR11669:SF0">
    <property type="entry name" value="PROTEIN STICHEL-LIKE 2"/>
    <property type="match status" value="1"/>
</dbReference>
<dbReference type="GO" id="GO:0003887">
    <property type="term" value="F:DNA-directed DNA polymerase activity"/>
    <property type="evidence" value="ECO:0007669"/>
    <property type="project" value="UniProtKB-KW"/>
</dbReference>
<evidence type="ECO:0000256" key="2">
    <source>
        <dbReference type="ARBA" id="ARBA00022679"/>
    </source>
</evidence>
<dbReference type="RefSeq" id="WP_183409208.1">
    <property type="nucleotide sequence ID" value="NZ_JACHWY010000001.1"/>
</dbReference>
<evidence type="ECO:0000256" key="7">
    <source>
        <dbReference type="ARBA" id="ARBA00022833"/>
    </source>
</evidence>
<dbReference type="FunFam" id="1.20.272.10:FF:000003">
    <property type="entry name" value="DNA polymerase III subunit gamma/tau"/>
    <property type="match status" value="1"/>
</dbReference>
<dbReference type="Gene3D" id="1.20.272.10">
    <property type="match status" value="1"/>
</dbReference>
<evidence type="ECO:0000259" key="13">
    <source>
        <dbReference type="SMART" id="SM00382"/>
    </source>
</evidence>
<dbReference type="PANTHER" id="PTHR11669">
    <property type="entry name" value="REPLICATION FACTOR C / DNA POLYMERASE III GAMMA-TAU SUBUNIT"/>
    <property type="match status" value="1"/>
</dbReference>
<dbReference type="InterPro" id="IPR027417">
    <property type="entry name" value="P-loop_NTPase"/>
</dbReference>
<evidence type="ECO:0000256" key="3">
    <source>
        <dbReference type="ARBA" id="ARBA00022695"/>
    </source>
</evidence>
<feature type="compositionally biased region" description="Low complexity" evidence="12">
    <location>
        <begin position="418"/>
        <end position="428"/>
    </location>
</feature>
<feature type="compositionally biased region" description="Low complexity" evidence="12">
    <location>
        <begin position="383"/>
        <end position="411"/>
    </location>
</feature>
<dbReference type="Pfam" id="PF12169">
    <property type="entry name" value="DNA_pol3_gamma3"/>
    <property type="match status" value="1"/>
</dbReference>
<evidence type="ECO:0000256" key="1">
    <source>
        <dbReference type="ARBA" id="ARBA00006360"/>
    </source>
</evidence>
<comment type="similarity">
    <text evidence="1 11">Belongs to the DnaX/STICHEL family.</text>
</comment>
<dbReference type="NCBIfam" id="TIGR02397">
    <property type="entry name" value="dnaX_nterm"/>
    <property type="match status" value="1"/>
</dbReference>
<comment type="catalytic activity">
    <reaction evidence="10 11">
        <text>DNA(n) + a 2'-deoxyribonucleoside 5'-triphosphate = DNA(n+1) + diphosphate</text>
        <dbReference type="Rhea" id="RHEA:22508"/>
        <dbReference type="Rhea" id="RHEA-COMP:17339"/>
        <dbReference type="Rhea" id="RHEA-COMP:17340"/>
        <dbReference type="ChEBI" id="CHEBI:33019"/>
        <dbReference type="ChEBI" id="CHEBI:61560"/>
        <dbReference type="ChEBI" id="CHEBI:173112"/>
        <dbReference type="EC" id="2.7.7.7"/>
    </reaction>
</comment>
<comment type="subunit">
    <text evidence="11">DNA polymerase III contains a core (composed of alpha, epsilon and theta chains) that associates with a tau subunit. This core dimerizes to form the POLIII' complex. PolIII' associates with the gamma complex (composed of gamma, delta, delta', psi and chi chains) and with the beta chain to form the complete DNA polymerase III complex.</text>
</comment>
<dbReference type="InterPro" id="IPR021029">
    <property type="entry name" value="DNA_pol_III_tau_dom-5"/>
</dbReference>